<dbReference type="InterPro" id="IPR052557">
    <property type="entry name" value="CAP/Cytokinesis_protein"/>
</dbReference>
<evidence type="ECO:0000313" key="4">
    <source>
        <dbReference type="Proteomes" id="UP000245375"/>
    </source>
</evidence>
<dbReference type="OrthoDB" id="9788327at2"/>
<dbReference type="PANTHER" id="PTHR46333:SF2">
    <property type="entry name" value="CYTOKINESIS PROTEIN 3"/>
    <property type="match status" value="1"/>
</dbReference>
<feature type="signal peptide" evidence="1">
    <location>
        <begin position="1"/>
        <end position="18"/>
    </location>
</feature>
<keyword evidence="4" id="KW-1185">Reference proteome</keyword>
<comment type="caution">
    <text evidence="3">The sequence shown here is derived from an EMBL/GenBank/DDBJ whole genome shotgun (WGS) entry which is preliminary data.</text>
</comment>
<dbReference type="EMBL" id="QFRI01000003">
    <property type="protein sequence ID" value="PWH81981.1"/>
    <property type="molecule type" value="Genomic_DNA"/>
</dbReference>
<sequence>MKHCLLIFILLCSFIINAQKSDFKHINFKKADSVAYSCENVTLKNVPLLAFRLTQNLDTEVEKFRSIYIWVCSNIESDHGFGELTLKKRRRFKNDSVGFSQWNNQVQSKVFKRLLKEQKTICTGYAYLIKELANLVDIDCEIIDGYSRTTKRNVGKIDIPNHSWNAVKLNNKWYQVDATLASGYFDVNKYKFVKNYNDGYFLAASELYQTKHYPLKNKWLLTNDYLSLNEFVKGPVTYGNTFKYNVIPVSPKKLKTKIFVNDEVVFTFKVHDNIEINRMRLVLSSGIRSKTIKASQSDYSKGYIELKHRFLKKGSYDVHFIINTDFIASYTIKVEKNNNQNLIAIN</sequence>
<dbReference type="Gene3D" id="3.10.620.30">
    <property type="match status" value="1"/>
</dbReference>
<reference evidence="3" key="1">
    <citation type="submission" date="2018-05" db="EMBL/GenBank/DDBJ databases">
        <title>Algibacter marinivivus sp. nov., isolated from sample around a algae.</title>
        <authorList>
            <person name="Zhong X."/>
        </authorList>
    </citation>
    <scope>NUCLEOTIDE SEQUENCE [LARGE SCALE GENOMIC DNA]</scope>
    <source>
        <strain evidence="3">ZY111</strain>
    </source>
</reference>
<organism evidence="3 4">
    <name type="scientific">Algibacter marinivivus</name>
    <dbReference type="NCBI Taxonomy" id="2100723"/>
    <lineage>
        <taxon>Bacteria</taxon>
        <taxon>Pseudomonadati</taxon>
        <taxon>Bacteroidota</taxon>
        <taxon>Flavobacteriia</taxon>
        <taxon>Flavobacteriales</taxon>
        <taxon>Flavobacteriaceae</taxon>
        <taxon>Algibacter</taxon>
    </lineage>
</organism>
<protein>
    <recommendedName>
        <fullName evidence="2">Transglutaminase-like domain-containing protein</fullName>
    </recommendedName>
</protein>
<evidence type="ECO:0000259" key="2">
    <source>
        <dbReference type="SMART" id="SM00460"/>
    </source>
</evidence>
<proteinExistence type="predicted"/>
<dbReference type="GO" id="GO:0005737">
    <property type="term" value="C:cytoplasm"/>
    <property type="evidence" value="ECO:0007669"/>
    <property type="project" value="TreeGrafter"/>
</dbReference>
<name>A0A2U2X2H2_9FLAO</name>
<gene>
    <name evidence="3" type="ORF">DIS18_11980</name>
</gene>
<keyword evidence="1" id="KW-0732">Signal</keyword>
<dbReference type="Pfam" id="PF01841">
    <property type="entry name" value="Transglut_core"/>
    <property type="match status" value="1"/>
</dbReference>
<reference evidence="3" key="2">
    <citation type="submission" date="2018-05" db="EMBL/GenBank/DDBJ databases">
        <authorList>
            <person name="Lanie J.A."/>
            <person name="Ng W.-L."/>
            <person name="Kazmierczak K.M."/>
            <person name="Andrzejewski T.M."/>
            <person name="Davidsen T.M."/>
            <person name="Wayne K.J."/>
            <person name="Tettelin H."/>
            <person name="Glass J.I."/>
            <person name="Rusch D."/>
            <person name="Podicherti R."/>
            <person name="Tsui H.-C.T."/>
            <person name="Winkler M.E."/>
        </authorList>
    </citation>
    <scope>NUCLEOTIDE SEQUENCE [LARGE SCALE GENOMIC DNA]</scope>
    <source>
        <strain evidence="3">ZY111</strain>
    </source>
</reference>
<dbReference type="SMART" id="SM00460">
    <property type="entry name" value="TGc"/>
    <property type="match status" value="1"/>
</dbReference>
<dbReference type="PANTHER" id="PTHR46333">
    <property type="entry name" value="CYTOKINESIS PROTEIN 3"/>
    <property type="match status" value="1"/>
</dbReference>
<dbReference type="SUPFAM" id="SSF54001">
    <property type="entry name" value="Cysteine proteinases"/>
    <property type="match status" value="1"/>
</dbReference>
<dbReference type="RefSeq" id="WP_109353321.1">
    <property type="nucleotide sequence ID" value="NZ_QFRI01000003.1"/>
</dbReference>
<accession>A0A2U2X2H2</accession>
<dbReference type="Proteomes" id="UP000245375">
    <property type="component" value="Unassembled WGS sequence"/>
</dbReference>
<evidence type="ECO:0000313" key="3">
    <source>
        <dbReference type="EMBL" id="PWH81981.1"/>
    </source>
</evidence>
<dbReference type="InterPro" id="IPR038765">
    <property type="entry name" value="Papain-like_cys_pep_sf"/>
</dbReference>
<dbReference type="InterPro" id="IPR002931">
    <property type="entry name" value="Transglutaminase-like"/>
</dbReference>
<evidence type="ECO:0000256" key="1">
    <source>
        <dbReference type="SAM" id="SignalP"/>
    </source>
</evidence>
<dbReference type="AlphaFoldDB" id="A0A2U2X2H2"/>
<feature type="chain" id="PRO_5015663234" description="Transglutaminase-like domain-containing protein" evidence="1">
    <location>
        <begin position="19"/>
        <end position="346"/>
    </location>
</feature>
<feature type="domain" description="Transglutaminase-like" evidence="2">
    <location>
        <begin position="114"/>
        <end position="180"/>
    </location>
</feature>